<dbReference type="HOGENOM" id="CLU_3049076_0_0_12"/>
<dbReference type="KEGG" id="tped:TPE_0047"/>
<dbReference type="AlphaFoldDB" id="S5ZR91"/>
<evidence type="ECO:0000313" key="1">
    <source>
        <dbReference type="EMBL" id="AGT42550.1"/>
    </source>
</evidence>
<keyword evidence="2" id="KW-1185">Reference proteome</keyword>
<dbReference type="Proteomes" id="UP000015620">
    <property type="component" value="Chromosome"/>
</dbReference>
<organism evidence="1 2">
    <name type="scientific">Treponema pedis str. T A4</name>
    <dbReference type="NCBI Taxonomy" id="1291379"/>
    <lineage>
        <taxon>Bacteria</taxon>
        <taxon>Pseudomonadati</taxon>
        <taxon>Spirochaetota</taxon>
        <taxon>Spirochaetia</taxon>
        <taxon>Spirochaetales</taxon>
        <taxon>Treponemataceae</taxon>
        <taxon>Treponema</taxon>
    </lineage>
</organism>
<gene>
    <name evidence="1" type="ORF">TPE_0047</name>
</gene>
<evidence type="ECO:0000313" key="2">
    <source>
        <dbReference type="Proteomes" id="UP000015620"/>
    </source>
</evidence>
<dbReference type="PATRIC" id="fig|1291379.3.peg.46"/>
<dbReference type="STRING" id="1291379.TPE_0047"/>
<sequence length="54" mass="6433">MQFKKITAADKRNIKRKIFFLVFIISPLENKKIKTLNLNRFTCALKITEYSKNL</sequence>
<proteinExistence type="predicted"/>
<protein>
    <submittedName>
        <fullName evidence="1">Uncharacterized protein</fullName>
    </submittedName>
</protein>
<name>S5ZR91_9SPIR</name>
<dbReference type="EMBL" id="CP004120">
    <property type="protein sequence ID" value="AGT42550.1"/>
    <property type="molecule type" value="Genomic_DNA"/>
</dbReference>
<reference evidence="1 2" key="1">
    <citation type="journal article" date="2013" name="PLoS ONE">
        <title>Genome-Wide Relatedness of Treponema pedis, from Gingiva and Necrotic Skin Lesions of Pigs, with the Human Oral Pathogen Treponema denticola.</title>
        <authorList>
            <person name="Svartstrom O."/>
            <person name="Mushtaq M."/>
            <person name="Pringle M."/>
            <person name="Segerman B."/>
        </authorList>
    </citation>
    <scope>NUCLEOTIDE SEQUENCE [LARGE SCALE GENOMIC DNA]</scope>
    <source>
        <strain evidence="1">T A4</strain>
    </source>
</reference>
<accession>S5ZR91</accession>